<keyword evidence="7" id="KW-0720">Serine protease</keyword>
<evidence type="ECO:0000256" key="5">
    <source>
        <dbReference type="ARBA" id="ARBA00055534"/>
    </source>
</evidence>
<keyword evidence="2" id="KW-0800">Toxin</keyword>
<dbReference type="GO" id="GO:0090729">
    <property type="term" value="F:toxin activity"/>
    <property type="evidence" value="ECO:0007669"/>
    <property type="project" value="UniProtKB-KW"/>
</dbReference>
<keyword evidence="8" id="KW-0732">Signal</keyword>
<dbReference type="OrthoDB" id="5565075at2759"/>
<dbReference type="InterPro" id="IPR033116">
    <property type="entry name" value="TRYPSIN_SER"/>
</dbReference>
<feature type="domain" description="Peptidase S1" evidence="9">
    <location>
        <begin position="54"/>
        <end position="289"/>
    </location>
</feature>
<dbReference type="SMART" id="SM00020">
    <property type="entry name" value="Tryp_SPc"/>
    <property type="match status" value="1"/>
</dbReference>
<keyword evidence="3" id="KW-1015">Disulfide bond</keyword>
<keyword evidence="4" id="KW-1199">Hemostasis impairing toxin</keyword>
<dbReference type="GO" id="GO:0005576">
    <property type="term" value="C:extracellular region"/>
    <property type="evidence" value="ECO:0007669"/>
    <property type="project" value="UniProtKB-SubCell"/>
</dbReference>
<dbReference type="FunCoup" id="A0A0N0PEU9">
    <property type="interactions" value="53"/>
</dbReference>
<feature type="chain" id="PRO_5005857433" evidence="8">
    <location>
        <begin position="17"/>
        <end position="289"/>
    </location>
</feature>
<dbReference type="InterPro" id="IPR043504">
    <property type="entry name" value="Peptidase_S1_PA_chymotrypsin"/>
</dbReference>
<dbReference type="OMA" id="VIRNEAC"/>
<dbReference type="InterPro" id="IPR001314">
    <property type="entry name" value="Peptidase_S1A"/>
</dbReference>
<dbReference type="Gene3D" id="2.40.10.10">
    <property type="entry name" value="Trypsin-like serine proteases"/>
    <property type="match status" value="2"/>
</dbReference>
<evidence type="ECO:0000256" key="1">
    <source>
        <dbReference type="ARBA" id="ARBA00004239"/>
    </source>
</evidence>
<dbReference type="KEGG" id="pmac:106720901"/>
<dbReference type="FunFam" id="2.40.10.10:FF:000068">
    <property type="entry name" value="transmembrane protease serine 2"/>
    <property type="match status" value="1"/>
</dbReference>
<dbReference type="CDD" id="cd00190">
    <property type="entry name" value="Tryp_SPc"/>
    <property type="match status" value="1"/>
</dbReference>
<dbReference type="AlphaFoldDB" id="A0A0N0PEU9"/>
<name>A0A0N0PEU9_PAPMA</name>
<dbReference type="SUPFAM" id="SSF50494">
    <property type="entry name" value="Trypsin-like serine proteases"/>
    <property type="match status" value="1"/>
</dbReference>
<dbReference type="PROSITE" id="PS50240">
    <property type="entry name" value="TRYPSIN_DOM"/>
    <property type="match status" value="1"/>
</dbReference>
<evidence type="ECO:0000256" key="3">
    <source>
        <dbReference type="ARBA" id="ARBA00023157"/>
    </source>
</evidence>
<dbReference type="InParanoid" id="A0A0N0PEU9"/>
<evidence type="ECO:0000256" key="2">
    <source>
        <dbReference type="ARBA" id="ARBA00022656"/>
    </source>
</evidence>
<comment type="subcellular location">
    <subcellularLocation>
        <location evidence="1">Secreted</location>
        <location evidence="1">Extracellular space</location>
    </subcellularLocation>
</comment>
<dbReference type="PANTHER" id="PTHR24252:SF7">
    <property type="entry name" value="HYALIN"/>
    <property type="match status" value="1"/>
</dbReference>
<dbReference type="STRING" id="76193.A0A0N0PEU9"/>
<reference evidence="10 11" key="1">
    <citation type="journal article" date="2015" name="Nat. Commun.">
        <title>Outbred genome sequencing and CRISPR/Cas9 gene editing in butterflies.</title>
        <authorList>
            <person name="Li X."/>
            <person name="Fan D."/>
            <person name="Zhang W."/>
            <person name="Liu G."/>
            <person name="Zhang L."/>
            <person name="Zhao L."/>
            <person name="Fang X."/>
            <person name="Chen L."/>
            <person name="Dong Y."/>
            <person name="Chen Y."/>
            <person name="Ding Y."/>
            <person name="Zhao R."/>
            <person name="Feng M."/>
            <person name="Zhu Y."/>
            <person name="Feng Y."/>
            <person name="Jiang X."/>
            <person name="Zhu D."/>
            <person name="Xiang H."/>
            <person name="Feng X."/>
            <person name="Li S."/>
            <person name="Wang J."/>
            <person name="Zhang G."/>
            <person name="Kronforst M.R."/>
            <person name="Wang W."/>
        </authorList>
    </citation>
    <scope>NUCLEOTIDE SEQUENCE [LARGE SCALE GENOMIC DNA]</scope>
    <source>
        <strain evidence="10">Ya'a_city_454_Pm</strain>
        <tissue evidence="10">Whole body</tissue>
    </source>
</reference>
<dbReference type="PROSITE" id="PS00135">
    <property type="entry name" value="TRYPSIN_SER"/>
    <property type="match status" value="1"/>
</dbReference>
<evidence type="ECO:0000259" key="9">
    <source>
        <dbReference type="PROSITE" id="PS50240"/>
    </source>
</evidence>
<proteinExistence type="predicted"/>
<keyword evidence="7" id="KW-0378">Hydrolase</keyword>
<dbReference type="EMBL" id="KQ459620">
    <property type="protein sequence ID" value="KPJ20544.1"/>
    <property type="molecule type" value="Genomic_DNA"/>
</dbReference>
<dbReference type="GO" id="GO:0004252">
    <property type="term" value="F:serine-type endopeptidase activity"/>
    <property type="evidence" value="ECO:0007669"/>
    <property type="project" value="InterPro"/>
</dbReference>
<dbReference type="Pfam" id="PF00089">
    <property type="entry name" value="Trypsin"/>
    <property type="match status" value="1"/>
</dbReference>
<keyword evidence="11" id="KW-1185">Reference proteome</keyword>
<dbReference type="GO" id="GO:0006508">
    <property type="term" value="P:proteolysis"/>
    <property type="evidence" value="ECO:0007669"/>
    <property type="project" value="UniProtKB-KW"/>
</dbReference>
<evidence type="ECO:0000256" key="8">
    <source>
        <dbReference type="SAM" id="SignalP"/>
    </source>
</evidence>
<evidence type="ECO:0000313" key="10">
    <source>
        <dbReference type="EMBL" id="KPJ20544.1"/>
    </source>
</evidence>
<accession>A0A0N0PEU9</accession>
<dbReference type="InterPro" id="IPR018114">
    <property type="entry name" value="TRYPSIN_HIS"/>
</dbReference>
<keyword evidence="6" id="KW-1205">Fibrinolytic toxin</keyword>
<organism evidence="10 11">
    <name type="scientific">Papilio machaon</name>
    <name type="common">Old World swallowtail butterfly</name>
    <dbReference type="NCBI Taxonomy" id="76193"/>
    <lineage>
        <taxon>Eukaryota</taxon>
        <taxon>Metazoa</taxon>
        <taxon>Ecdysozoa</taxon>
        <taxon>Arthropoda</taxon>
        <taxon>Hexapoda</taxon>
        <taxon>Insecta</taxon>
        <taxon>Pterygota</taxon>
        <taxon>Neoptera</taxon>
        <taxon>Endopterygota</taxon>
        <taxon>Lepidoptera</taxon>
        <taxon>Glossata</taxon>
        <taxon>Ditrysia</taxon>
        <taxon>Papilionoidea</taxon>
        <taxon>Papilionidae</taxon>
        <taxon>Papilioninae</taxon>
        <taxon>Papilio</taxon>
    </lineage>
</organism>
<comment type="function">
    <text evidence="5">Fibrinolytic activity; shows preferential cleavage of Arg-Gly bonds in all three fibrinogen chains. Contact with the caterpillars causes severe bleeding, due the anticoagulant effect of the protein.</text>
</comment>
<evidence type="ECO:0000256" key="7">
    <source>
        <dbReference type="RuleBase" id="RU363034"/>
    </source>
</evidence>
<dbReference type="PANTHER" id="PTHR24252">
    <property type="entry name" value="ACROSIN-RELATED"/>
    <property type="match status" value="1"/>
</dbReference>
<keyword evidence="7" id="KW-0645">Protease</keyword>
<evidence type="ECO:0000256" key="6">
    <source>
        <dbReference type="ARBA" id="ARBA00084094"/>
    </source>
</evidence>
<sequence>MWATILLVGLAVFAAGEPLGPSPITLDYHATVGVPEAIRIRNAEEAMDFDGGRVAGGSTVNLGAHPYLVGLLVQLTTGQTSVCGASLVSNTRLVTAAHCWRDRSNQGRQMTAVLGSVRLFSGGTRLTTSNVNMHQNFNVNNLNNDIAVVVIPRVNYNNNIRAINLPSQAMQILNFAGYTAQVIGYGVTNDSEDITTGQVARRRNLEVIRNEACAQAYGFNVIASTLCTSGQGNVGPCGGDSGGPLALNLSGQRVLIGVVSFHSAMGCRVGFPGGYARVTSFTPWIQSRL</sequence>
<dbReference type="PRINTS" id="PR00722">
    <property type="entry name" value="CHYMOTRYPSIN"/>
</dbReference>
<dbReference type="InterPro" id="IPR009003">
    <property type="entry name" value="Peptidase_S1_PA"/>
</dbReference>
<evidence type="ECO:0000256" key="4">
    <source>
        <dbReference type="ARBA" id="ARBA00023240"/>
    </source>
</evidence>
<dbReference type="InterPro" id="IPR001254">
    <property type="entry name" value="Trypsin_dom"/>
</dbReference>
<evidence type="ECO:0000313" key="11">
    <source>
        <dbReference type="Proteomes" id="UP000053240"/>
    </source>
</evidence>
<gene>
    <name evidence="10" type="ORF">RR48_01149</name>
</gene>
<protein>
    <submittedName>
        <fullName evidence="10">Collagenase</fullName>
    </submittedName>
</protein>
<dbReference type="Proteomes" id="UP000053240">
    <property type="component" value="Unassembled WGS sequence"/>
</dbReference>
<feature type="signal peptide" evidence="8">
    <location>
        <begin position="1"/>
        <end position="16"/>
    </location>
</feature>
<dbReference type="PROSITE" id="PS00134">
    <property type="entry name" value="TRYPSIN_HIS"/>
    <property type="match status" value="1"/>
</dbReference>